<dbReference type="RefSeq" id="WP_160605210.1">
    <property type="nucleotide sequence ID" value="NZ_WTYX01000002.1"/>
</dbReference>
<gene>
    <name evidence="1" type="ORF">GRI41_11990</name>
</gene>
<reference evidence="1 2" key="1">
    <citation type="submission" date="2019-12" db="EMBL/GenBank/DDBJ databases">
        <title>Genomic-based taxomic classification of the family Erythrobacteraceae.</title>
        <authorList>
            <person name="Xu L."/>
        </authorList>
    </citation>
    <scope>NUCLEOTIDE SEQUENCE [LARGE SCALE GENOMIC DNA]</scope>
    <source>
        <strain evidence="1 2">KCTC 52763</strain>
    </source>
</reference>
<accession>A0A844ZXS0</accession>
<sequence>MLSATLALLMQVGPNPGAGSIPTVPEELVELRRRQQETAIEPTLTRDRLQSCLARAEQDSVAARIEADSWLRNAVGVTRAEALQCRGYAFANSAFWNEAASSFIAARDDSEAVDSRYRARLGTMAANALLTAGDNRRAIEVLETAKSDAAEAGFAALEAEIELDRARAYVALGEPASAGAALAAARELAPANARAWLLSATLARRNNDLATAQSQIEQASRLNPTDPEIGLEAGVIAVLAGNDDAARQSWQSIVAIAPESSQAKTAKSYLEQLDRP</sequence>
<organism evidence="1 2">
    <name type="scientific">Pontixanthobacter aquaemixtae</name>
    <dbReference type="NCBI Taxonomy" id="1958940"/>
    <lineage>
        <taxon>Bacteria</taxon>
        <taxon>Pseudomonadati</taxon>
        <taxon>Pseudomonadota</taxon>
        <taxon>Alphaproteobacteria</taxon>
        <taxon>Sphingomonadales</taxon>
        <taxon>Erythrobacteraceae</taxon>
        <taxon>Pontixanthobacter</taxon>
    </lineage>
</organism>
<dbReference type="Proteomes" id="UP000442714">
    <property type="component" value="Unassembled WGS sequence"/>
</dbReference>
<dbReference type="OrthoDB" id="7566477at2"/>
<dbReference type="Pfam" id="PF13432">
    <property type="entry name" value="TPR_16"/>
    <property type="match status" value="1"/>
</dbReference>
<evidence type="ECO:0000313" key="2">
    <source>
        <dbReference type="Proteomes" id="UP000442714"/>
    </source>
</evidence>
<dbReference type="Gene3D" id="1.25.40.10">
    <property type="entry name" value="Tetratricopeptide repeat domain"/>
    <property type="match status" value="1"/>
</dbReference>
<dbReference type="AlphaFoldDB" id="A0A844ZXS0"/>
<evidence type="ECO:0008006" key="3">
    <source>
        <dbReference type="Google" id="ProtNLM"/>
    </source>
</evidence>
<protein>
    <recommendedName>
        <fullName evidence="3">PEP-CTERM system TPR-repeat lipoprotein</fullName>
    </recommendedName>
</protein>
<name>A0A844ZXS0_9SPHN</name>
<keyword evidence="2" id="KW-1185">Reference proteome</keyword>
<dbReference type="InterPro" id="IPR011990">
    <property type="entry name" value="TPR-like_helical_dom_sf"/>
</dbReference>
<dbReference type="SUPFAM" id="SSF48452">
    <property type="entry name" value="TPR-like"/>
    <property type="match status" value="1"/>
</dbReference>
<comment type="caution">
    <text evidence="1">The sequence shown here is derived from an EMBL/GenBank/DDBJ whole genome shotgun (WGS) entry which is preliminary data.</text>
</comment>
<dbReference type="EMBL" id="WTYX01000002">
    <property type="protein sequence ID" value="MXO91547.1"/>
    <property type="molecule type" value="Genomic_DNA"/>
</dbReference>
<proteinExistence type="predicted"/>
<evidence type="ECO:0000313" key="1">
    <source>
        <dbReference type="EMBL" id="MXO91547.1"/>
    </source>
</evidence>